<name>A0AAW7ZBD5_9FIRM</name>
<evidence type="ECO:0000256" key="1">
    <source>
        <dbReference type="SAM" id="SignalP"/>
    </source>
</evidence>
<feature type="signal peptide" evidence="1">
    <location>
        <begin position="1"/>
        <end position="28"/>
    </location>
</feature>
<keyword evidence="3" id="KW-1185">Reference proteome</keyword>
<protein>
    <submittedName>
        <fullName evidence="2">Uncharacterized protein</fullName>
    </submittedName>
</protein>
<accession>A0AAW7ZBD5</accession>
<dbReference type="RefSeq" id="WP_373322997.1">
    <property type="nucleotide sequence ID" value="NZ_JARPTC010000007.1"/>
</dbReference>
<sequence length="150" mass="17101">MRCSMRKRVSGLILCFFLLFALALPAFAGNQVHTIDIQAVLYEDGSVHITQNWEGRFEEGTESYIPMNAPDYLTISELTVSDQNGIYDTVPDWNIDWSFEEKARRCGIHDTDSGYEICFGISRYGQNRYTIEYKLDNVVGGYADKDGVNF</sequence>
<feature type="chain" id="PRO_5043532635" evidence="1">
    <location>
        <begin position="29"/>
        <end position="150"/>
    </location>
</feature>
<dbReference type="EMBL" id="JARPTC010000007">
    <property type="protein sequence ID" value="MDO7786753.1"/>
    <property type="molecule type" value="Genomic_DNA"/>
</dbReference>
<reference evidence="2" key="1">
    <citation type="journal article" date="2023" name="J. Hazard. Mater.">
        <title>Anaerobic biodegradation of pyrene and benzo[a]pyrene by a new sulfate-reducing Desulforamulus aquiferis strain DSA.</title>
        <authorList>
            <person name="Zhang Z."/>
            <person name="Sun J."/>
            <person name="Gong X."/>
            <person name="Wang C."/>
            <person name="Wang H."/>
        </authorList>
    </citation>
    <scope>NUCLEOTIDE SEQUENCE</scope>
    <source>
        <strain evidence="2">DSA</strain>
    </source>
</reference>
<dbReference type="Proteomes" id="UP001172911">
    <property type="component" value="Unassembled WGS sequence"/>
</dbReference>
<proteinExistence type="predicted"/>
<dbReference type="AlphaFoldDB" id="A0AAW7ZBD5"/>
<evidence type="ECO:0000313" key="3">
    <source>
        <dbReference type="Proteomes" id="UP001172911"/>
    </source>
</evidence>
<reference evidence="2" key="2">
    <citation type="submission" date="2023-03" db="EMBL/GenBank/DDBJ databases">
        <authorList>
            <person name="Zhang Z."/>
        </authorList>
    </citation>
    <scope>NUCLEOTIDE SEQUENCE</scope>
    <source>
        <strain evidence="2">DSA</strain>
    </source>
</reference>
<evidence type="ECO:0000313" key="2">
    <source>
        <dbReference type="EMBL" id="MDO7786753.1"/>
    </source>
</evidence>
<comment type="caution">
    <text evidence="2">The sequence shown here is derived from an EMBL/GenBank/DDBJ whole genome shotgun (WGS) entry which is preliminary data.</text>
</comment>
<organism evidence="2 3">
    <name type="scientific">Desulforamulus aquiferis</name>
    <dbReference type="NCBI Taxonomy" id="1397668"/>
    <lineage>
        <taxon>Bacteria</taxon>
        <taxon>Bacillati</taxon>
        <taxon>Bacillota</taxon>
        <taxon>Clostridia</taxon>
        <taxon>Eubacteriales</taxon>
        <taxon>Peptococcaceae</taxon>
        <taxon>Desulforamulus</taxon>
    </lineage>
</organism>
<gene>
    <name evidence="2" type="ORF">P6N53_05895</name>
</gene>
<keyword evidence="1" id="KW-0732">Signal</keyword>